<dbReference type="EMBL" id="JAJBOM010000003">
    <property type="protein sequence ID" value="MCB5618230.1"/>
    <property type="molecule type" value="Genomic_DNA"/>
</dbReference>
<proteinExistence type="predicted"/>
<evidence type="ECO:0000313" key="1">
    <source>
        <dbReference type="EMBL" id="MCB5618230.1"/>
    </source>
</evidence>
<name>A0AAJ1F3V1_MEDGN</name>
<organism evidence="1 3">
    <name type="scientific">Mediterraneibacter gnavus</name>
    <name type="common">Ruminococcus gnavus</name>
    <dbReference type="NCBI Taxonomy" id="33038"/>
    <lineage>
        <taxon>Bacteria</taxon>
        <taxon>Bacillati</taxon>
        <taxon>Bacillota</taxon>
        <taxon>Clostridia</taxon>
        <taxon>Lachnospirales</taxon>
        <taxon>Lachnospiraceae</taxon>
        <taxon>Mediterraneibacter</taxon>
    </lineage>
</organism>
<accession>A0AAJ1F3V1</accession>
<evidence type="ECO:0000313" key="2">
    <source>
        <dbReference type="EMBL" id="MDB8737387.1"/>
    </source>
</evidence>
<comment type="caution">
    <text evidence="1">The sequence shown here is derived from an EMBL/GenBank/DDBJ whole genome shotgun (WGS) entry which is preliminary data.</text>
</comment>
<dbReference type="AlphaFoldDB" id="A0AAJ1F3V1"/>
<reference evidence="1" key="1">
    <citation type="submission" date="2021-10" db="EMBL/GenBank/DDBJ databases">
        <title>Collection of gut derived symbiotic bacterial strains cultured from healthy donors.</title>
        <authorList>
            <person name="Lin H."/>
            <person name="Littmann E."/>
            <person name="Claire K."/>
            <person name="Pamer E."/>
        </authorList>
    </citation>
    <scope>NUCLEOTIDE SEQUENCE</scope>
    <source>
        <strain evidence="1">MSK.23.18</strain>
    </source>
</reference>
<evidence type="ECO:0000313" key="3">
    <source>
        <dbReference type="Proteomes" id="UP001297370"/>
    </source>
</evidence>
<dbReference type="Proteomes" id="UP001211731">
    <property type="component" value="Unassembled WGS sequence"/>
</dbReference>
<dbReference type="EMBL" id="JAQMLR010000001">
    <property type="protein sequence ID" value="MDB8737387.1"/>
    <property type="molecule type" value="Genomic_DNA"/>
</dbReference>
<dbReference type="RefSeq" id="WP_226972080.1">
    <property type="nucleotide sequence ID" value="NZ_AP031447.1"/>
</dbReference>
<protein>
    <submittedName>
        <fullName evidence="1">Uncharacterized protein</fullName>
    </submittedName>
</protein>
<reference evidence="2" key="2">
    <citation type="submission" date="2023-01" db="EMBL/GenBank/DDBJ databases">
        <title>Human gut microbiome strain richness.</title>
        <authorList>
            <person name="Chen-Liaw A."/>
        </authorList>
    </citation>
    <scope>NUCLEOTIDE SEQUENCE</scope>
    <source>
        <strain evidence="2">1001217st1_A9_1001217B_191108</strain>
    </source>
</reference>
<dbReference type="Proteomes" id="UP001297370">
    <property type="component" value="Unassembled WGS sequence"/>
</dbReference>
<gene>
    <name evidence="1" type="ORF">LIQ08_03510</name>
    <name evidence="2" type="ORF">PNU63_01025</name>
</gene>
<sequence>MAKRKKHPRLPNGYGQIRFLGKNRRNPYGVYPPAKEEYENGQMKPQKAICYVSG</sequence>